<dbReference type="PANTHER" id="PTHR30136">
    <property type="entry name" value="HELIX-TURN-HELIX TRANSCRIPTIONAL REGULATOR, ICLR FAMILY"/>
    <property type="match status" value="1"/>
</dbReference>
<proteinExistence type="predicted"/>
<evidence type="ECO:0000256" key="2">
    <source>
        <dbReference type="ARBA" id="ARBA00023125"/>
    </source>
</evidence>
<dbReference type="InterPro" id="IPR036390">
    <property type="entry name" value="WH_DNA-bd_sf"/>
</dbReference>
<dbReference type="STRING" id="479433.Caci_1481"/>
<dbReference type="GO" id="GO:0045892">
    <property type="term" value="P:negative regulation of DNA-templated transcription"/>
    <property type="evidence" value="ECO:0007669"/>
    <property type="project" value="TreeGrafter"/>
</dbReference>
<evidence type="ECO:0000313" key="6">
    <source>
        <dbReference type="EMBL" id="ACU70404.1"/>
    </source>
</evidence>
<dbReference type="Pfam" id="PF09339">
    <property type="entry name" value="HTH_IclR"/>
    <property type="match status" value="1"/>
</dbReference>
<dbReference type="InterPro" id="IPR050707">
    <property type="entry name" value="HTH_MetabolicPath_Reg"/>
</dbReference>
<dbReference type="GO" id="GO:0003677">
    <property type="term" value="F:DNA binding"/>
    <property type="evidence" value="ECO:0007669"/>
    <property type="project" value="UniProtKB-KW"/>
</dbReference>
<keyword evidence="3" id="KW-0804">Transcription</keyword>
<sequence length="228" mass="23460">MTRTDPAPEPETSQTLDRGIRVLTALADATSGLTVAQLAERVGAPRTAGYRLVATLEAHGLARRDADGRVHLGVGVLRLAARVHPLLREAATPPLRKLAEVVGATAHLTVAEGPDALAIAVVEPTWTDYHMAYRVGSRHRLAQGAAGKAILLGRAGVGRPASVSKDPATLYTASEGELQAGAHGIAAPIRDVPGLEASVGVVSFAPLDAAKVAPRVIQAAAEISAALK</sequence>
<dbReference type="InterPro" id="IPR029016">
    <property type="entry name" value="GAF-like_dom_sf"/>
</dbReference>
<evidence type="ECO:0000259" key="4">
    <source>
        <dbReference type="PROSITE" id="PS51077"/>
    </source>
</evidence>
<dbReference type="SUPFAM" id="SSF46785">
    <property type="entry name" value="Winged helix' DNA-binding domain"/>
    <property type="match status" value="1"/>
</dbReference>
<feature type="domain" description="HTH iclR-type" evidence="4">
    <location>
        <begin position="13"/>
        <end position="74"/>
    </location>
</feature>
<protein>
    <submittedName>
        <fullName evidence="6">Transcriptional regulator, IclR family</fullName>
    </submittedName>
</protein>
<dbReference type="Pfam" id="PF01614">
    <property type="entry name" value="IclR_C"/>
    <property type="match status" value="1"/>
</dbReference>
<dbReference type="KEGG" id="cai:Caci_1481"/>
<dbReference type="GO" id="GO:0003700">
    <property type="term" value="F:DNA-binding transcription factor activity"/>
    <property type="evidence" value="ECO:0007669"/>
    <property type="project" value="TreeGrafter"/>
</dbReference>
<dbReference type="InterPro" id="IPR036388">
    <property type="entry name" value="WH-like_DNA-bd_sf"/>
</dbReference>
<dbReference type="PROSITE" id="PS51078">
    <property type="entry name" value="ICLR_ED"/>
    <property type="match status" value="1"/>
</dbReference>
<reference evidence="6 7" key="1">
    <citation type="journal article" date="2009" name="Stand. Genomic Sci.">
        <title>Complete genome sequence of Catenulispora acidiphila type strain (ID 139908).</title>
        <authorList>
            <person name="Copeland A."/>
            <person name="Lapidus A."/>
            <person name="Glavina Del Rio T."/>
            <person name="Nolan M."/>
            <person name="Lucas S."/>
            <person name="Chen F."/>
            <person name="Tice H."/>
            <person name="Cheng J.F."/>
            <person name="Bruce D."/>
            <person name="Goodwin L."/>
            <person name="Pitluck S."/>
            <person name="Mikhailova N."/>
            <person name="Pati A."/>
            <person name="Ivanova N."/>
            <person name="Mavromatis K."/>
            <person name="Chen A."/>
            <person name="Palaniappan K."/>
            <person name="Chain P."/>
            <person name="Land M."/>
            <person name="Hauser L."/>
            <person name="Chang Y.J."/>
            <person name="Jeffries C.D."/>
            <person name="Chertkov O."/>
            <person name="Brettin T."/>
            <person name="Detter J.C."/>
            <person name="Han C."/>
            <person name="Ali Z."/>
            <person name="Tindall B.J."/>
            <person name="Goker M."/>
            <person name="Bristow J."/>
            <person name="Eisen J.A."/>
            <person name="Markowitz V."/>
            <person name="Hugenholtz P."/>
            <person name="Kyrpides N.C."/>
            <person name="Klenk H.P."/>
        </authorList>
    </citation>
    <scope>NUCLEOTIDE SEQUENCE [LARGE SCALE GENOMIC DNA]</scope>
    <source>
        <strain evidence="7">DSM 44928 / JCM 14897 / NBRC 102108 / NRRL B-24433 / ID139908</strain>
    </source>
</reference>
<accession>C7QA06</accession>
<dbReference type="PANTHER" id="PTHR30136:SF24">
    <property type="entry name" value="HTH-TYPE TRANSCRIPTIONAL REPRESSOR ALLR"/>
    <property type="match status" value="1"/>
</dbReference>
<feature type="domain" description="IclR-ED" evidence="5">
    <location>
        <begin position="75"/>
        <end position="228"/>
    </location>
</feature>
<dbReference type="SUPFAM" id="SSF55781">
    <property type="entry name" value="GAF domain-like"/>
    <property type="match status" value="1"/>
</dbReference>
<dbReference type="AlphaFoldDB" id="C7QA06"/>
<dbReference type="OrthoDB" id="156285at2"/>
<keyword evidence="7" id="KW-1185">Reference proteome</keyword>
<dbReference type="SMART" id="SM00346">
    <property type="entry name" value="HTH_ICLR"/>
    <property type="match status" value="1"/>
</dbReference>
<evidence type="ECO:0000256" key="3">
    <source>
        <dbReference type="ARBA" id="ARBA00023163"/>
    </source>
</evidence>
<dbReference type="EMBL" id="CP001700">
    <property type="protein sequence ID" value="ACU70404.1"/>
    <property type="molecule type" value="Genomic_DNA"/>
</dbReference>
<keyword evidence="2" id="KW-0238">DNA-binding</keyword>
<dbReference type="InParanoid" id="C7QA06"/>
<dbReference type="PROSITE" id="PS51077">
    <property type="entry name" value="HTH_ICLR"/>
    <property type="match status" value="1"/>
</dbReference>
<organism evidence="6 7">
    <name type="scientific">Catenulispora acidiphila (strain DSM 44928 / JCM 14897 / NBRC 102108 / NRRL B-24433 / ID139908)</name>
    <dbReference type="NCBI Taxonomy" id="479433"/>
    <lineage>
        <taxon>Bacteria</taxon>
        <taxon>Bacillati</taxon>
        <taxon>Actinomycetota</taxon>
        <taxon>Actinomycetes</taxon>
        <taxon>Catenulisporales</taxon>
        <taxon>Catenulisporaceae</taxon>
        <taxon>Catenulispora</taxon>
    </lineage>
</organism>
<dbReference type="InterPro" id="IPR005471">
    <property type="entry name" value="Tscrpt_reg_IclR_N"/>
</dbReference>
<dbReference type="InterPro" id="IPR014757">
    <property type="entry name" value="Tscrpt_reg_IclR_C"/>
</dbReference>
<dbReference type="RefSeq" id="WP_012785698.1">
    <property type="nucleotide sequence ID" value="NC_013131.1"/>
</dbReference>
<evidence type="ECO:0000256" key="1">
    <source>
        <dbReference type="ARBA" id="ARBA00023015"/>
    </source>
</evidence>
<evidence type="ECO:0000313" key="7">
    <source>
        <dbReference type="Proteomes" id="UP000000851"/>
    </source>
</evidence>
<dbReference type="Gene3D" id="1.10.10.10">
    <property type="entry name" value="Winged helix-like DNA-binding domain superfamily/Winged helix DNA-binding domain"/>
    <property type="match status" value="1"/>
</dbReference>
<dbReference type="eggNOG" id="COG1414">
    <property type="taxonomic scope" value="Bacteria"/>
</dbReference>
<evidence type="ECO:0000259" key="5">
    <source>
        <dbReference type="PROSITE" id="PS51078"/>
    </source>
</evidence>
<dbReference type="Gene3D" id="3.30.450.40">
    <property type="match status" value="2"/>
</dbReference>
<keyword evidence="1" id="KW-0805">Transcription regulation</keyword>
<dbReference type="HOGENOM" id="CLU_062618_5_4_11"/>
<name>C7QA06_CATAD</name>
<gene>
    <name evidence="6" type="ordered locus">Caci_1481</name>
</gene>
<dbReference type="Proteomes" id="UP000000851">
    <property type="component" value="Chromosome"/>
</dbReference>